<feature type="transmembrane region" description="Helical" evidence="1">
    <location>
        <begin position="21"/>
        <end position="39"/>
    </location>
</feature>
<dbReference type="eggNOG" id="COG2205">
    <property type="taxonomic scope" value="Bacteria"/>
</dbReference>
<evidence type="ECO:0000313" key="2">
    <source>
        <dbReference type="EMBL" id="AHF07223.1"/>
    </source>
</evidence>
<organism evidence="2 3">
    <name type="scientific">Desulfitobacterium metallireducens DSM 15288</name>
    <dbReference type="NCBI Taxonomy" id="871968"/>
    <lineage>
        <taxon>Bacteria</taxon>
        <taxon>Bacillati</taxon>
        <taxon>Bacillota</taxon>
        <taxon>Clostridia</taxon>
        <taxon>Eubacteriales</taxon>
        <taxon>Desulfitobacteriaceae</taxon>
        <taxon>Desulfitobacterium</taxon>
    </lineage>
</organism>
<sequence length="508" mass="58433">MEQTRIQLTENQIEGLTNKKGITLLLGSLVLGLLFNFLFYRKSLGLSYPLYITALYTFLFWSIKKKPKLKLDFIGLLGISIIALSFTYFFFSSPFFHVLNFLLIPILVVAHTLLLTSNSRFKWFEASFFLDMLNGIFIRPLENCLKPFSLIISNTKRITILEKSTVMLKVLMGLILTIPLLIIIVPLLASADDVFHHFIDQIPNLFQAINLSYFIPQFLIVTVVTCLVFSYIWSLFYSKPKFGKGISNLEILSPGKFLDPITVTTLLIVIDALYVFFIAIQFSYLFGSLTDSLPHDFTFAQYARKGFFELVDVTLINLVLLIGNMYFVKASGKKLDSVVRILNTILVMSTFIMLLSAHFRMSLYEDAYGFTYLRVLTHAFMGYLFVLFVVSFIKIWRQSIPLFKSFVVISIVAYTLLNYISVDKIIVKENITRYTEGKPIDVYYLTTLSYDAIPPLVEFMDQTHDLSLITSFNNGLNNKKTMLNQETPWQSFNLSKYRAQESLKESFK</sequence>
<keyword evidence="1" id="KW-0812">Transmembrane</keyword>
<evidence type="ECO:0000256" key="1">
    <source>
        <dbReference type="SAM" id="Phobius"/>
    </source>
</evidence>
<feature type="transmembrane region" description="Helical" evidence="1">
    <location>
        <begin position="73"/>
        <end position="91"/>
    </location>
</feature>
<keyword evidence="3" id="KW-1185">Reference proteome</keyword>
<feature type="transmembrane region" description="Helical" evidence="1">
    <location>
        <begin position="339"/>
        <end position="359"/>
    </location>
</feature>
<dbReference type="HOGENOM" id="CLU_025121_1_1_9"/>
<reference evidence="2 3" key="1">
    <citation type="submission" date="2013-12" db="EMBL/GenBank/DDBJ databases">
        <authorList>
            <consortium name="DOE Joint Genome Institute"/>
            <person name="Smidt H."/>
            <person name="Huntemann M."/>
            <person name="Han J."/>
            <person name="Chen A."/>
            <person name="Kyrpides N."/>
            <person name="Mavromatis K."/>
            <person name="Markowitz V."/>
            <person name="Palaniappan K."/>
            <person name="Ivanova N."/>
            <person name="Schaumberg A."/>
            <person name="Pati A."/>
            <person name="Liolios K."/>
            <person name="Nordberg H.P."/>
            <person name="Cantor M.N."/>
            <person name="Hua S.X."/>
            <person name="Woyke T."/>
        </authorList>
    </citation>
    <scope>NUCLEOTIDE SEQUENCE [LARGE SCALE GENOMIC DNA]</scope>
    <source>
        <strain evidence="3">DSM 15288</strain>
    </source>
</reference>
<accession>W0ECJ4</accession>
<feature type="transmembrane region" description="Helical" evidence="1">
    <location>
        <begin position="371"/>
        <end position="390"/>
    </location>
</feature>
<evidence type="ECO:0000313" key="3">
    <source>
        <dbReference type="Proteomes" id="UP000010847"/>
    </source>
</evidence>
<feature type="transmembrane region" description="Helical" evidence="1">
    <location>
        <begin position="402"/>
        <end position="420"/>
    </location>
</feature>
<dbReference type="STRING" id="871968.DESME_09365"/>
<dbReference type="EMBL" id="CP007032">
    <property type="protein sequence ID" value="AHF07223.1"/>
    <property type="molecule type" value="Genomic_DNA"/>
</dbReference>
<protein>
    <submittedName>
        <fullName evidence="2">Membrane protein</fullName>
    </submittedName>
</protein>
<feature type="transmembrane region" description="Helical" evidence="1">
    <location>
        <begin position="306"/>
        <end position="327"/>
    </location>
</feature>
<feature type="transmembrane region" description="Helical" evidence="1">
    <location>
        <begin position="211"/>
        <end position="236"/>
    </location>
</feature>
<dbReference type="RefSeq" id="WP_006718364.1">
    <property type="nucleotide sequence ID" value="NZ_CP007032.1"/>
</dbReference>
<feature type="transmembrane region" description="Helical" evidence="1">
    <location>
        <begin position="166"/>
        <end position="191"/>
    </location>
</feature>
<feature type="transmembrane region" description="Helical" evidence="1">
    <location>
        <begin position="45"/>
        <end position="61"/>
    </location>
</feature>
<dbReference type="Proteomes" id="UP000010847">
    <property type="component" value="Chromosome"/>
</dbReference>
<dbReference type="AlphaFoldDB" id="W0ECJ4"/>
<feature type="transmembrane region" description="Helical" evidence="1">
    <location>
        <begin position="257"/>
        <end position="286"/>
    </location>
</feature>
<dbReference type="InterPro" id="IPR025291">
    <property type="entry name" value="DUF4153"/>
</dbReference>
<proteinExistence type="predicted"/>
<dbReference type="Pfam" id="PF13687">
    <property type="entry name" value="DUF4153"/>
    <property type="match status" value="1"/>
</dbReference>
<keyword evidence="1" id="KW-1133">Transmembrane helix</keyword>
<name>W0ECJ4_9FIRM</name>
<keyword evidence="1" id="KW-0472">Membrane</keyword>
<gene>
    <name evidence="2" type="ORF">DESME_09365</name>
</gene>
<feature type="transmembrane region" description="Helical" evidence="1">
    <location>
        <begin position="97"/>
        <end position="115"/>
    </location>
</feature>
<dbReference type="KEGG" id="dmt:DESME_09365"/>